<feature type="region of interest" description="Disordered" evidence="1">
    <location>
        <begin position="147"/>
        <end position="179"/>
    </location>
</feature>
<keyword evidence="4" id="KW-1185">Reference proteome</keyword>
<keyword evidence="2" id="KW-1133">Transmembrane helix</keyword>
<evidence type="ECO:0000313" key="3">
    <source>
        <dbReference type="EMBL" id="KAF2405556.1"/>
    </source>
</evidence>
<feature type="region of interest" description="Disordered" evidence="1">
    <location>
        <begin position="38"/>
        <end position="110"/>
    </location>
</feature>
<accession>A0A6G1IBR4</accession>
<evidence type="ECO:0000313" key="4">
    <source>
        <dbReference type="Proteomes" id="UP000799640"/>
    </source>
</evidence>
<evidence type="ECO:0000256" key="2">
    <source>
        <dbReference type="SAM" id="Phobius"/>
    </source>
</evidence>
<dbReference type="OrthoDB" id="4156595at2759"/>
<evidence type="ECO:0000256" key="1">
    <source>
        <dbReference type="SAM" id="MobiDB-lite"/>
    </source>
</evidence>
<gene>
    <name evidence="3" type="ORF">EJ06DRAFT_30117</name>
</gene>
<dbReference type="Proteomes" id="UP000799640">
    <property type="component" value="Unassembled WGS sequence"/>
</dbReference>
<protein>
    <submittedName>
        <fullName evidence="3">Uncharacterized protein</fullName>
    </submittedName>
</protein>
<reference evidence="3" key="1">
    <citation type="journal article" date="2020" name="Stud. Mycol.">
        <title>101 Dothideomycetes genomes: a test case for predicting lifestyles and emergence of pathogens.</title>
        <authorList>
            <person name="Haridas S."/>
            <person name="Albert R."/>
            <person name="Binder M."/>
            <person name="Bloem J."/>
            <person name="Labutti K."/>
            <person name="Salamov A."/>
            <person name="Andreopoulos B."/>
            <person name="Baker S."/>
            <person name="Barry K."/>
            <person name="Bills G."/>
            <person name="Bluhm B."/>
            <person name="Cannon C."/>
            <person name="Castanera R."/>
            <person name="Culley D."/>
            <person name="Daum C."/>
            <person name="Ezra D."/>
            <person name="Gonzalez J."/>
            <person name="Henrissat B."/>
            <person name="Kuo A."/>
            <person name="Liang C."/>
            <person name="Lipzen A."/>
            <person name="Lutzoni F."/>
            <person name="Magnuson J."/>
            <person name="Mondo S."/>
            <person name="Nolan M."/>
            <person name="Ohm R."/>
            <person name="Pangilinan J."/>
            <person name="Park H.-J."/>
            <person name="Ramirez L."/>
            <person name="Alfaro M."/>
            <person name="Sun H."/>
            <person name="Tritt A."/>
            <person name="Yoshinaga Y."/>
            <person name="Zwiers L.-H."/>
            <person name="Turgeon B."/>
            <person name="Goodwin S."/>
            <person name="Spatafora J."/>
            <person name="Crous P."/>
            <person name="Grigoriev I."/>
        </authorList>
    </citation>
    <scope>NUCLEOTIDE SEQUENCE</scope>
    <source>
        <strain evidence="3">CBS 262.69</strain>
    </source>
</reference>
<feature type="compositionally biased region" description="Low complexity" evidence="1">
    <location>
        <begin position="149"/>
        <end position="163"/>
    </location>
</feature>
<keyword evidence="2" id="KW-0812">Transmembrane</keyword>
<feature type="compositionally biased region" description="Polar residues" evidence="1">
    <location>
        <begin position="166"/>
        <end position="178"/>
    </location>
</feature>
<keyword evidence="2" id="KW-0472">Membrane</keyword>
<dbReference type="AlphaFoldDB" id="A0A6G1IBR4"/>
<feature type="region of interest" description="Disordered" evidence="1">
    <location>
        <begin position="1"/>
        <end position="25"/>
    </location>
</feature>
<feature type="compositionally biased region" description="Basic and acidic residues" evidence="1">
    <location>
        <begin position="1"/>
        <end position="18"/>
    </location>
</feature>
<name>A0A6G1IBR4_9PEZI</name>
<sequence>MERDASGSRPTRDSDRQHVIGRASRIALVQRIRQRQWLNATATDPHPTSPHELKSCSRMSSPDAASDLPPPATRQPKLGVDVAPRRKSHQTKDPLGEVPSPSVKRYDDQQDDGDPFFTKLVLAPLHFVSFLVSLAWIERSSRSYRASERSSPSSNWSPRNWLSPEPYQSSNKDVSSSEGEGKQSWFLRRKHRKMLKFHVGRALELRAPVMAVLATLILISAMALGWGLNILLARLLSRT</sequence>
<proteinExistence type="predicted"/>
<feature type="transmembrane region" description="Helical" evidence="2">
    <location>
        <begin position="211"/>
        <end position="236"/>
    </location>
</feature>
<dbReference type="EMBL" id="ML996687">
    <property type="protein sequence ID" value="KAF2405556.1"/>
    <property type="molecule type" value="Genomic_DNA"/>
</dbReference>
<organism evidence="3 4">
    <name type="scientific">Trichodelitschia bisporula</name>
    <dbReference type="NCBI Taxonomy" id="703511"/>
    <lineage>
        <taxon>Eukaryota</taxon>
        <taxon>Fungi</taxon>
        <taxon>Dikarya</taxon>
        <taxon>Ascomycota</taxon>
        <taxon>Pezizomycotina</taxon>
        <taxon>Dothideomycetes</taxon>
        <taxon>Dothideomycetes incertae sedis</taxon>
        <taxon>Phaeotrichales</taxon>
        <taxon>Phaeotrichaceae</taxon>
        <taxon>Trichodelitschia</taxon>
    </lineage>
</organism>